<dbReference type="EMBL" id="JARJLG010000026">
    <property type="protein sequence ID" value="KAJ7769178.1"/>
    <property type="molecule type" value="Genomic_DNA"/>
</dbReference>
<keyword evidence="3" id="KW-1185">Reference proteome</keyword>
<comment type="caution">
    <text evidence="2">The sequence shown here is derived from an EMBL/GenBank/DDBJ whole genome shotgun (WGS) entry which is preliminary data.</text>
</comment>
<dbReference type="AlphaFoldDB" id="A0AAD7JPR7"/>
<protein>
    <submittedName>
        <fullName evidence="2">Uncharacterized protein</fullName>
    </submittedName>
</protein>
<feature type="chain" id="PRO_5042084527" evidence="1">
    <location>
        <begin position="22"/>
        <end position="200"/>
    </location>
</feature>
<keyword evidence="1" id="KW-0732">Signal</keyword>
<name>A0AAD7JPR7_9AGAR</name>
<evidence type="ECO:0000313" key="2">
    <source>
        <dbReference type="EMBL" id="KAJ7769178.1"/>
    </source>
</evidence>
<evidence type="ECO:0000256" key="1">
    <source>
        <dbReference type="SAM" id="SignalP"/>
    </source>
</evidence>
<reference evidence="2" key="1">
    <citation type="submission" date="2023-03" db="EMBL/GenBank/DDBJ databases">
        <title>Massive genome expansion in bonnet fungi (Mycena s.s.) driven by repeated elements and novel gene families across ecological guilds.</title>
        <authorList>
            <consortium name="Lawrence Berkeley National Laboratory"/>
            <person name="Harder C.B."/>
            <person name="Miyauchi S."/>
            <person name="Viragh M."/>
            <person name="Kuo A."/>
            <person name="Thoen E."/>
            <person name="Andreopoulos B."/>
            <person name="Lu D."/>
            <person name="Skrede I."/>
            <person name="Drula E."/>
            <person name="Henrissat B."/>
            <person name="Morin E."/>
            <person name="Kohler A."/>
            <person name="Barry K."/>
            <person name="LaButti K."/>
            <person name="Morin E."/>
            <person name="Salamov A."/>
            <person name="Lipzen A."/>
            <person name="Mereny Z."/>
            <person name="Hegedus B."/>
            <person name="Baldrian P."/>
            <person name="Stursova M."/>
            <person name="Weitz H."/>
            <person name="Taylor A."/>
            <person name="Grigoriev I.V."/>
            <person name="Nagy L.G."/>
            <person name="Martin F."/>
            <person name="Kauserud H."/>
        </authorList>
    </citation>
    <scope>NUCLEOTIDE SEQUENCE</scope>
    <source>
        <strain evidence="2">CBHHK188m</strain>
    </source>
</reference>
<feature type="signal peptide" evidence="1">
    <location>
        <begin position="1"/>
        <end position="21"/>
    </location>
</feature>
<organism evidence="2 3">
    <name type="scientific">Mycena maculata</name>
    <dbReference type="NCBI Taxonomy" id="230809"/>
    <lineage>
        <taxon>Eukaryota</taxon>
        <taxon>Fungi</taxon>
        <taxon>Dikarya</taxon>
        <taxon>Basidiomycota</taxon>
        <taxon>Agaricomycotina</taxon>
        <taxon>Agaricomycetes</taxon>
        <taxon>Agaricomycetidae</taxon>
        <taxon>Agaricales</taxon>
        <taxon>Marasmiineae</taxon>
        <taxon>Mycenaceae</taxon>
        <taxon>Mycena</taxon>
    </lineage>
</organism>
<evidence type="ECO:0000313" key="3">
    <source>
        <dbReference type="Proteomes" id="UP001215280"/>
    </source>
</evidence>
<proteinExistence type="predicted"/>
<accession>A0AAD7JPR7</accession>
<sequence>MPSLSQLAILATAAFAAFSSAAPVVTSKRDLVPLPAILSQLASDLAPVTSLLSSINLANATAEVVTPITDELQSILSGVVPEIEALAGNPVSTILSTVDGVLSVADAAQLVATPINLVSGALGNVLAVVENSPAVAIITPLLGDVSGVVGTVLTDISPLVDGLLTAAAPLIEDVVGTLDNLGLGPVIATIGPLAGLLEGL</sequence>
<gene>
    <name evidence="2" type="ORF">DFH07DRAFT_938313</name>
</gene>
<dbReference type="Proteomes" id="UP001215280">
    <property type="component" value="Unassembled WGS sequence"/>
</dbReference>